<feature type="region of interest" description="Disordered" evidence="2">
    <location>
        <begin position="78"/>
        <end position="158"/>
    </location>
</feature>
<feature type="coiled-coil region" evidence="1">
    <location>
        <begin position="50"/>
        <end position="77"/>
    </location>
</feature>
<keyword evidence="1" id="KW-0175">Coiled coil</keyword>
<feature type="compositionally biased region" description="Gly residues" evidence="2">
    <location>
        <begin position="90"/>
        <end position="99"/>
    </location>
</feature>
<reference evidence="3 4" key="1">
    <citation type="submission" date="2023-09" db="EMBL/GenBank/DDBJ databases">
        <title>Whole genome shotgun sequencing (WGS) of Bosea sp. ZW T0_25, isolated from stored onions (Allium cepa).</title>
        <authorList>
            <person name="Stoll D.A."/>
            <person name="Huch M."/>
        </authorList>
    </citation>
    <scope>NUCLEOTIDE SEQUENCE [LARGE SCALE GENOMIC DNA]</scope>
    <source>
        <strain evidence="3 4">ZW T0_25</strain>
    </source>
</reference>
<accession>A0ABU3S517</accession>
<dbReference type="InterPro" id="IPR018648">
    <property type="entry name" value="DUF2076"/>
</dbReference>
<sequence length="255" mass="26483">MTPQERDVIAGIFDRLRQAANQPRDPEAENFIAERLREQPYAVYAMAQSIYVQEQALANLQAQAQQLQAEVEELRRQPAAAPAPAQSGGFLSGIFGGGASQPARNGSVPSFPQRAAPQPASPVPASPPWGAQPGQQGMAAAPAPGPWQSQQAQQPARGGFMASALTTAAGVAGGMVAGNMLMNAFGGGKPAASEAKPAEANATQQNDTATAENAQPASNQSYEDPGHSYQEPSYQNASNEGYDDGSSGFGDDEWA</sequence>
<dbReference type="Proteomes" id="UP001254257">
    <property type="component" value="Unassembled WGS sequence"/>
</dbReference>
<evidence type="ECO:0000256" key="1">
    <source>
        <dbReference type="SAM" id="Coils"/>
    </source>
</evidence>
<gene>
    <name evidence="3" type="ORF">RKE40_06220</name>
</gene>
<proteinExistence type="predicted"/>
<feature type="compositionally biased region" description="Low complexity" evidence="2">
    <location>
        <begin position="180"/>
        <end position="215"/>
    </location>
</feature>
<feature type="compositionally biased region" description="Low complexity" evidence="2">
    <location>
        <begin position="128"/>
        <end position="148"/>
    </location>
</feature>
<evidence type="ECO:0000313" key="4">
    <source>
        <dbReference type="Proteomes" id="UP001254257"/>
    </source>
</evidence>
<dbReference type="EMBL" id="JAWDID010000006">
    <property type="protein sequence ID" value="MDU0339465.1"/>
    <property type="molecule type" value="Genomic_DNA"/>
</dbReference>
<comment type="caution">
    <text evidence="3">The sequence shown here is derived from an EMBL/GenBank/DDBJ whole genome shotgun (WGS) entry which is preliminary data.</text>
</comment>
<name>A0ABU3S517_9HYPH</name>
<evidence type="ECO:0000256" key="2">
    <source>
        <dbReference type="SAM" id="MobiDB-lite"/>
    </source>
</evidence>
<dbReference type="RefSeq" id="WP_316017366.1">
    <property type="nucleotide sequence ID" value="NZ_JAWDID010000006.1"/>
</dbReference>
<feature type="compositionally biased region" description="Polar residues" evidence="2">
    <location>
        <begin position="230"/>
        <end position="239"/>
    </location>
</feature>
<feature type="region of interest" description="Disordered" evidence="2">
    <location>
        <begin position="180"/>
        <end position="255"/>
    </location>
</feature>
<keyword evidence="4" id="KW-1185">Reference proteome</keyword>
<dbReference type="Pfam" id="PF09849">
    <property type="entry name" value="DUF2076"/>
    <property type="match status" value="1"/>
</dbReference>
<evidence type="ECO:0000313" key="3">
    <source>
        <dbReference type="EMBL" id="MDU0339465.1"/>
    </source>
</evidence>
<feature type="compositionally biased region" description="Low complexity" evidence="2">
    <location>
        <begin position="78"/>
        <end position="89"/>
    </location>
</feature>
<organism evidence="3 4">
    <name type="scientific">Bosea rubneri</name>
    <dbReference type="NCBI Taxonomy" id="3075434"/>
    <lineage>
        <taxon>Bacteria</taxon>
        <taxon>Pseudomonadati</taxon>
        <taxon>Pseudomonadota</taxon>
        <taxon>Alphaproteobacteria</taxon>
        <taxon>Hyphomicrobiales</taxon>
        <taxon>Boseaceae</taxon>
        <taxon>Bosea</taxon>
    </lineage>
</organism>
<protein>
    <submittedName>
        <fullName evidence="3">DUF2076 domain-containing protein</fullName>
    </submittedName>
</protein>
<feature type="compositionally biased region" description="Low complexity" evidence="2">
    <location>
        <begin position="109"/>
        <end position="118"/>
    </location>
</feature>